<dbReference type="HOGENOM" id="CLU_126005_1_2_2"/>
<accession>D5E8T5</accession>
<dbReference type="EMBL" id="CP001994">
    <property type="protein sequence ID" value="ADE35594.1"/>
    <property type="molecule type" value="Genomic_DNA"/>
</dbReference>
<dbReference type="KEGG" id="mmh:Mmah_0057"/>
<dbReference type="PANTHER" id="PTHR34849">
    <property type="entry name" value="SSL5025 PROTEIN"/>
    <property type="match status" value="1"/>
</dbReference>
<dbReference type="AlphaFoldDB" id="D5E8T5"/>
<dbReference type="InterPro" id="IPR036388">
    <property type="entry name" value="WH-like_DNA-bd_sf"/>
</dbReference>
<dbReference type="Proteomes" id="UP000001059">
    <property type="component" value="Chromosome"/>
</dbReference>
<reference evidence="1 2" key="1">
    <citation type="submission" date="2010-03" db="EMBL/GenBank/DDBJ databases">
        <title>The complete genome of Methanohalophilus mahii DSM 5219.</title>
        <authorList>
            <consortium name="US DOE Joint Genome Institute (JGI-PGF)"/>
            <person name="Lucas S."/>
            <person name="Copeland A."/>
            <person name="Lapidus A."/>
            <person name="Glavina del Rio T."/>
            <person name="Dalin E."/>
            <person name="Tice H."/>
            <person name="Bruce D."/>
            <person name="Goodwin L."/>
            <person name="Pitluck S."/>
            <person name="Kyrpides N."/>
            <person name="Mavromatis K."/>
            <person name="Ivanova N."/>
            <person name="Lykidis A."/>
            <person name="Saunders E."/>
            <person name="Brettin T."/>
            <person name="Detter J.C."/>
            <person name="Han C."/>
            <person name="Land M."/>
            <person name="Hauser L."/>
            <person name="Markowitz V."/>
            <person name="Cheng J.-F."/>
            <person name="Hugenholtz P."/>
            <person name="Woyke T."/>
            <person name="Wu D."/>
            <person name="Spring S."/>
            <person name="Schneider S."/>
            <person name="Schroeder M."/>
            <person name="Klenk H.-P."/>
            <person name="Eisen J.A."/>
        </authorList>
    </citation>
    <scope>NUCLEOTIDE SEQUENCE [LARGE SCALE GENOMIC DNA]</scope>
    <source>
        <strain evidence="2">ATCC 35705 / DSM 5219 / SLP</strain>
    </source>
</reference>
<organism evidence="1 2">
    <name type="scientific">Methanohalophilus mahii (strain ATCC 35705 / DSM 5219 / SLP)</name>
    <dbReference type="NCBI Taxonomy" id="547558"/>
    <lineage>
        <taxon>Archaea</taxon>
        <taxon>Methanobacteriati</taxon>
        <taxon>Methanobacteriota</taxon>
        <taxon>Stenosarchaea group</taxon>
        <taxon>Methanomicrobia</taxon>
        <taxon>Methanosarcinales</taxon>
        <taxon>Methanosarcinaceae</taxon>
        <taxon>Methanohalophilus</taxon>
    </lineage>
</organism>
<dbReference type="RefSeq" id="WP_013036537.1">
    <property type="nucleotide sequence ID" value="NC_014002.1"/>
</dbReference>
<sequence length="80" mass="9028">MTFNDRITISHEICEGKPVIKGTRISVDFIIELLGNNWTHDDILENYPQLDKEDILAALKYASGILKSEHVYSIPPKATS</sequence>
<protein>
    <recommendedName>
        <fullName evidence="3">Antitoxin</fullName>
    </recommendedName>
</protein>
<dbReference type="STRING" id="547558.Mmah_0057"/>
<evidence type="ECO:0000313" key="2">
    <source>
        <dbReference type="Proteomes" id="UP000001059"/>
    </source>
</evidence>
<dbReference type="OrthoDB" id="372107at2157"/>
<dbReference type="PANTHER" id="PTHR34849:SF3">
    <property type="entry name" value="SSR2962 PROTEIN"/>
    <property type="match status" value="1"/>
</dbReference>
<proteinExistence type="predicted"/>
<dbReference type="Pfam" id="PF04255">
    <property type="entry name" value="DUF433"/>
    <property type="match status" value="1"/>
</dbReference>
<evidence type="ECO:0000313" key="1">
    <source>
        <dbReference type="EMBL" id="ADE35594.1"/>
    </source>
</evidence>
<dbReference type="GeneID" id="8982188"/>
<keyword evidence="2" id="KW-1185">Reference proteome</keyword>
<dbReference type="SUPFAM" id="SSF46689">
    <property type="entry name" value="Homeodomain-like"/>
    <property type="match status" value="1"/>
</dbReference>
<name>D5E8T5_METMS</name>
<dbReference type="InterPro" id="IPR007367">
    <property type="entry name" value="DUF433"/>
</dbReference>
<dbReference type="Gene3D" id="1.10.10.10">
    <property type="entry name" value="Winged helix-like DNA-binding domain superfamily/Winged helix DNA-binding domain"/>
    <property type="match status" value="1"/>
</dbReference>
<evidence type="ECO:0008006" key="3">
    <source>
        <dbReference type="Google" id="ProtNLM"/>
    </source>
</evidence>
<gene>
    <name evidence="1" type="ordered locus">Mmah_0057</name>
</gene>
<dbReference type="InterPro" id="IPR009057">
    <property type="entry name" value="Homeodomain-like_sf"/>
</dbReference>